<reference evidence="1" key="1">
    <citation type="submission" date="2009-05" db="EMBL/GenBank/DDBJ databases">
        <authorList>
            <person name="Harkins D.M."/>
            <person name="DeShazer D."/>
            <person name="Woods D.E."/>
            <person name="Brinkac L.M."/>
            <person name="Brown K.A."/>
            <person name="Hung G.C."/>
            <person name="Tuanyok A."/>
            <person name="Zhang B."/>
            <person name="Nierman W.C."/>
        </authorList>
    </citation>
    <scope>NUCLEOTIDE SEQUENCE [LARGE SCALE GENOMIC DNA]</scope>
    <source>
        <strain evidence="1">1710a</strain>
    </source>
</reference>
<protein>
    <submittedName>
        <fullName evidence="1">Uncharacterized protein</fullName>
    </submittedName>
</protein>
<gene>
    <name evidence="1" type="ORF">BURPS1710A_2834</name>
</gene>
<dbReference type="EMBL" id="CM000832">
    <property type="protein sequence ID" value="EET09394.1"/>
    <property type="molecule type" value="Genomic_DNA"/>
</dbReference>
<dbReference type="GeneID" id="93064670"/>
<dbReference type="HOGENOM" id="CLU_3306093_0_0_4"/>
<proteinExistence type="predicted"/>
<evidence type="ECO:0000313" key="1">
    <source>
        <dbReference type="EMBL" id="EET09394.1"/>
    </source>
</evidence>
<dbReference type="Proteomes" id="UP000001812">
    <property type="component" value="Chromosome I"/>
</dbReference>
<organism evidence="1">
    <name type="scientific">Burkholderia pseudomallei 1710a</name>
    <dbReference type="NCBI Taxonomy" id="320371"/>
    <lineage>
        <taxon>Bacteria</taxon>
        <taxon>Pseudomonadati</taxon>
        <taxon>Pseudomonadota</taxon>
        <taxon>Betaproteobacteria</taxon>
        <taxon>Burkholderiales</taxon>
        <taxon>Burkholderiaceae</taxon>
        <taxon>Burkholderia</taxon>
        <taxon>pseudomallei group</taxon>
    </lineage>
</organism>
<dbReference type="RefSeq" id="WP_004203846.1">
    <property type="nucleotide sequence ID" value="NZ_CM000832.1"/>
</dbReference>
<name>A0A0E1WAI6_BURPE</name>
<sequence>MAAVRVATELNDRSFLLYPASVSRKTAHRPHGFAAVGGQ</sequence>
<accession>A0A0E1WAI6</accession>
<dbReference type="AlphaFoldDB" id="A0A0E1WAI6"/>